<evidence type="ECO:0000313" key="2">
    <source>
        <dbReference type="EMBL" id="GAI15489.1"/>
    </source>
</evidence>
<dbReference type="Pfam" id="PF18962">
    <property type="entry name" value="Por_Secre_tail"/>
    <property type="match status" value="1"/>
</dbReference>
<protein>
    <recommendedName>
        <fullName evidence="1">Secretion system C-terminal sorting domain-containing protein</fullName>
    </recommendedName>
</protein>
<gene>
    <name evidence="2" type="ORF">S06H3_18517</name>
</gene>
<proteinExistence type="predicted"/>
<evidence type="ECO:0000259" key="1">
    <source>
        <dbReference type="Pfam" id="PF18962"/>
    </source>
</evidence>
<comment type="caution">
    <text evidence="2">The sequence shown here is derived from an EMBL/GenBank/DDBJ whole genome shotgun (WGS) entry which is preliminary data.</text>
</comment>
<accession>X1NA29</accession>
<name>X1NA29_9ZZZZ</name>
<dbReference type="EMBL" id="BARV01009374">
    <property type="protein sequence ID" value="GAI15489.1"/>
    <property type="molecule type" value="Genomic_DNA"/>
</dbReference>
<feature type="non-terminal residue" evidence="2">
    <location>
        <position position="1"/>
    </location>
</feature>
<dbReference type="AlphaFoldDB" id="X1NA29"/>
<reference evidence="2" key="1">
    <citation type="journal article" date="2014" name="Front. Microbiol.">
        <title>High frequency of phylogenetically diverse reductive dehalogenase-homologous genes in deep subseafloor sedimentary metagenomes.</title>
        <authorList>
            <person name="Kawai M."/>
            <person name="Futagami T."/>
            <person name="Toyoda A."/>
            <person name="Takaki Y."/>
            <person name="Nishi S."/>
            <person name="Hori S."/>
            <person name="Arai W."/>
            <person name="Tsubouchi T."/>
            <person name="Morono Y."/>
            <person name="Uchiyama I."/>
            <person name="Ito T."/>
            <person name="Fujiyama A."/>
            <person name="Inagaki F."/>
            <person name="Takami H."/>
        </authorList>
    </citation>
    <scope>NUCLEOTIDE SEQUENCE</scope>
    <source>
        <strain evidence="2">Expedition CK06-06</strain>
    </source>
</reference>
<sequence>PQKGIDMAKGIANFGLISGNDKVYWDNVEAGAWAVGIDDVKRSKAFNVHIYPNPATHQFTVSLIDHVQKIEMYSLSGQRVMEMTTHGEHSITINAEKFEGGMYFLRFHSNDGNVATEKIMIK</sequence>
<feature type="domain" description="Secretion system C-terminal sorting" evidence="1">
    <location>
        <begin position="50"/>
        <end position="121"/>
    </location>
</feature>
<organism evidence="2">
    <name type="scientific">marine sediment metagenome</name>
    <dbReference type="NCBI Taxonomy" id="412755"/>
    <lineage>
        <taxon>unclassified sequences</taxon>
        <taxon>metagenomes</taxon>
        <taxon>ecological metagenomes</taxon>
    </lineage>
</organism>
<dbReference type="InterPro" id="IPR026444">
    <property type="entry name" value="Secre_tail"/>
</dbReference>
<dbReference type="NCBIfam" id="TIGR04183">
    <property type="entry name" value="Por_Secre_tail"/>
    <property type="match status" value="1"/>
</dbReference>